<comment type="caution">
    <text evidence="2">The sequence shown here is derived from an EMBL/GenBank/DDBJ whole genome shotgun (WGS) entry which is preliminary data.</text>
</comment>
<reference evidence="2" key="1">
    <citation type="submission" date="2021-03" db="EMBL/GenBank/DDBJ databases">
        <title>Chromosome level genome of the anhydrobiotic midge Polypedilum vanderplanki.</title>
        <authorList>
            <person name="Yoshida Y."/>
            <person name="Kikawada T."/>
            <person name="Gusev O."/>
        </authorList>
    </citation>
    <scope>NUCLEOTIDE SEQUENCE</scope>
    <source>
        <strain evidence="2">NIAS01</strain>
        <tissue evidence="2">Whole body or cell culture</tissue>
    </source>
</reference>
<feature type="transmembrane region" description="Helical" evidence="1">
    <location>
        <begin position="77"/>
        <end position="99"/>
    </location>
</feature>
<keyword evidence="1" id="KW-1133">Transmembrane helix</keyword>
<name>A0A9J6C2B8_POLVA</name>
<keyword evidence="1" id="KW-0812">Transmembrane</keyword>
<keyword evidence="1" id="KW-0472">Membrane</keyword>
<dbReference type="Proteomes" id="UP001107558">
    <property type="component" value="Chromosome 2"/>
</dbReference>
<dbReference type="AlphaFoldDB" id="A0A9J6C2B8"/>
<evidence type="ECO:0008006" key="4">
    <source>
        <dbReference type="Google" id="ProtNLM"/>
    </source>
</evidence>
<feature type="transmembrane region" description="Helical" evidence="1">
    <location>
        <begin position="52"/>
        <end position="71"/>
    </location>
</feature>
<gene>
    <name evidence="2" type="ORF">PVAND_006032</name>
</gene>
<dbReference type="OrthoDB" id="8118226at2759"/>
<accession>A0A9J6C2B8</accession>
<proteinExistence type="predicted"/>
<dbReference type="EMBL" id="JADBJN010000002">
    <property type="protein sequence ID" value="KAG5676183.1"/>
    <property type="molecule type" value="Genomic_DNA"/>
</dbReference>
<organism evidence="2 3">
    <name type="scientific">Polypedilum vanderplanki</name>
    <name type="common">Sleeping chironomid midge</name>
    <dbReference type="NCBI Taxonomy" id="319348"/>
    <lineage>
        <taxon>Eukaryota</taxon>
        <taxon>Metazoa</taxon>
        <taxon>Ecdysozoa</taxon>
        <taxon>Arthropoda</taxon>
        <taxon>Hexapoda</taxon>
        <taxon>Insecta</taxon>
        <taxon>Pterygota</taxon>
        <taxon>Neoptera</taxon>
        <taxon>Endopterygota</taxon>
        <taxon>Diptera</taxon>
        <taxon>Nematocera</taxon>
        <taxon>Chironomoidea</taxon>
        <taxon>Chironomidae</taxon>
        <taxon>Chironominae</taxon>
        <taxon>Polypedilum</taxon>
        <taxon>Polypedilum</taxon>
    </lineage>
</organism>
<protein>
    <recommendedName>
        <fullName evidence="4">Transmembrane protein</fullName>
    </recommendedName>
</protein>
<evidence type="ECO:0000313" key="3">
    <source>
        <dbReference type="Proteomes" id="UP001107558"/>
    </source>
</evidence>
<feature type="transmembrane region" description="Helical" evidence="1">
    <location>
        <begin position="20"/>
        <end position="45"/>
    </location>
</feature>
<evidence type="ECO:0000313" key="2">
    <source>
        <dbReference type="EMBL" id="KAG5676183.1"/>
    </source>
</evidence>
<keyword evidence="3" id="KW-1185">Reference proteome</keyword>
<sequence length="163" mass="19179">MEVTLTNNSDGFKYNEIFEIIISAIGIIYGLVHMFASILLVLGVHRKQHRKLILIMILMVIDLGIIFYNFSECFWNYVINTTLKVLFLIYLLQCLYSLYAKIKNENDGIEELDNNIEEQNIDPEFIILWLLSIVKNLFGSSDLDEENQEFRFNLEDEECLLRQ</sequence>
<evidence type="ECO:0000256" key="1">
    <source>
        <dbReference type="SAM" id="Phobius"/>
    </source>
</evidence>